<organism evidence="3 4">
    <name type="scientific">Cichlidogyrus casuarinus</name>
    <dbReference type="NCBI Taxonomy" id="1844966"/>
    <lineage>
        <taxon>Eukaryota</taxon>
        <taxon>Metazoa</taxon>
        <taxon>Spiralia</taxon>
        <taxon>Lophotrochozoa</taxon>
        <taxon>Platyhelminthes</taxon>
        <taxon>Monogenea</taxon>
        <taxon>Monopisthocotylea</taxon>
        <taxon>Dactylogyridea</taxon>
        <taxon>Ancyrocephalidae</taxon>
        <taxon>Cichlidogyrus</taxon>
    </lineage>
</organism>
<feature type="chain" id="PRO_5044779697" evidence="2">
    <location>
        <begin position="22"/>
        <end position="190"/>
    </location>
</feature>
<name>A0ABD2PRL1_9PLAT</name>
<feature type="signal peptide" evidence="2">
    <location>
        <begin position="1"/>
        <end position="21"/>
    </location>
</feature>
<sequence length="190" mass="21349">MDERVVVVLLLVLSLFQLTMGQDISAELQKIADSVQVSHSDLVNAEAAADQLANAADELERKAVLLQILSSSYKQRAEQDLEQMVQLEQAAEAALLDEKRKDDLTHELDNLMKMSLMLGDQQESLEPVMQQDEGNQMMKKVAEAMQSVYQEPESESVRKYAVKRSASDDPIDRYIEKLLLDAALEREVSP</sequence>
<gene>
    <name evidence="3" type="ORF">Ciccas_012371</name>
</gene>
<evidence type="ECO:0000256" key="1">
    <source>
        <dbReference type="SAM" id="Coils"/>
    </source>
</evidence>
<keyword evidence="2" id="KW-0732">Signal</keyword>
<dbReference type="EMBL" id="JBJKFK010004309">
    <property type="protein sequence ID" value="KAL3309086.1"/>
    <property type="molecule type" value="Genomic_DNA"/>
</dbReference>
<accession>A0ABD2PRL1</accession>
<protein>
    <submittedName>
        <fullName evidence="3">Uncharacterized protein</fullName>
    </submittedName>
</protein>
<dbReference type="AlphaFoldDB" id="A0ABD2PRL1"/>
<feature type="coiled-coil region" evidence="1">
    <location>
        <begin position="42"/>
        <end position="94"/>
    </location>
</feature>
<proteinExistence type="predicted"/>
<comment type="caution">
    <text evidence="3">The sequence shown here is derived from an EMBL/GenBank/DDBJ whole genome shotgun (WGS) entry which is preliminary data.</text>
</comment>
<evidence type="ECO:0000256" key="2">
    <source>
        <dbReference type="SAM" id="SignalP"/>
    </source>
</evidence>
<evidence type="ECO:0000313" key="4">
    <source>
        <dbReference type="Proteomes" id="UP001626550"/>
    </source>
</evidence>
<evidence type="ECO:0000313" key="3">
    <source>
        <dbReference type="EMBL" id="KAL3309086.1"/>
    </source>
</evidence>
<reference evidence="3 4" key="1">
    <citation type="submission" date="2024-11" db="EMBL/GenBank/DDBJ databases">
        <title>Adaptive evolution of stress response genes in parasites aligns with host niche diversity.</title>
        <authorList>
            <person name="Hahn C."/>
            <person name="Resl P."/>
        </authorList>
    </citation>
    <scope>NUCLEOTIDE SEQUENCE [LARGE SCALE GENOMIC DNA]</scope>
    <source>
        <strain evidence="3">EGGRZ-B1_66</strain>
        <tissue evidence="3">Body</tissue>
    </source>
</reference>
<keyword evidence="1" id="KW-0175">Coiled coil</keyword>
<keyword evidence="4" id="KW-1185">Reference proteome</keyword>
<dbReference type="Proteomes" id="UP001626550">
    <property type="component" value="Unassembled WGS sequence"/>
</dbReference>